<evidence type="ECO:0000256" key="1">
    <source>
        <dbReference type="SAM" id="Phobius"/>
    </source>
</evidence>
<keyword evidence="1" id="KW-0812">Transmembrane</keyword>
<name>A0A445KT88_GLYSO</name>
<keyword evidence="3" id="KW-1185">Reference proteome</keyword>
<evidence type="ECO:0000313" key="2">
    <source>
        <dbReference type="EMBL" id="RZC13881.1"/>
    </source>
</evidence>
<dbReference type="AlphaFoldDB" id="A0A445KT88"/>
<comment type="caution">
    <text evidence="2">The sequence shown here is derived from an EMBL/GenBank/DDBJ whole genome shotgun (WGS) entry which is preliminary data.</text>
</comment>
<accession>A0A445KT88</accession>
<feature type="non-terminal residue" evidence="2">
    <location>
        <position position="1"/>
    </location>
</feature>
<feature type="transmembrane region" description="Helical" evidence="1">
    <location>
        <begin position="30"/>
        <end position="50"/>
    </location>
</feature>
<keyword evidence="1" id="KW-0472">Membrane</keyword>
<organism evidence="2 3">
    <name type="scientific">Glycine soja</name>
    <name type="common">Wild soybean</name>
    <dbReference type="NCBI Taxonomy" id="3848"/>
    <lineage>
        <taxon>Eukaryota</taxon>
        <taxon>Viridiplantae</taxon>
        <taxon>Streptophyta</taxon>
        <taxon>Embryophyta</taxon>
        <taxon>Tracheophyta</taxon>
        <taxon>Spermatophyta</taxon>
        <taxon>Magnoliopsida</taxon>
        <taxon>eudicotyledons</taxon>
        <taxon>Gunneridae</taxon>
        <taxon>Pentapetalae</taxon>
        <taxon>rosids</taxon>
        <taxon>fabids</taxon>
        <taxon>Fabales</taxon>
        <taxon>Fabaceae</taxon>
        <taxon>Papilionoideae</taxon>
        <taxon>50 kb inversion clade</taxon>
        <taxon>NPAAA clade</taxon>
        <taxon>indigoferoid/millettioid clade</taxon>
        <taxon>Phaseoleae</taxon>
        <taxon>Glycine</taxon>
        <taxon>Glycine subgen. Soja</taxon>
    </lineage>
</organism>
<dbReference type="Proteomes" id="UP000289340">
    <property type="component" value="Chromosome 5"/>
</dbReference>
<gene>
    <name evidence="2" type="ORF">D0Y65_013109</name>
</gene>
<sequence>NGPDHHMRRGTAKLNTSFAFGYKTHIPSALMIYLRYGLIHLSIIISDMIVSDLNFICYIMCTVFIRVLSALYLPIDQSYDFLSFQWRAHQNKIPFLL</sequence>
<feature type="transmembrane region" description="Helical" evidence="1">
    <location>
        <begin position="55"/>
        <end position="75"/>
    </location>
</feature>
<reference evidence="2 3" key="1">
    <citation type="submission" date="2018-09" db="EMBL/GenBank/DDBJ databases">
        <title>A high-quality reference genome of wild soybean provides a powerful tool to mine soybean genomes.</title>
        <authorList>
            <person name="Xie M."/>
            <person name="Chung C.Y.L."/>
            <person name="Li M.-W."/>
            <person name="Wong F.-L."/>
            <person name="Chan T.-F."/>
            <person name="Lam H.-M."/>
        </authorList>
    </citation>
    <scope>NUCLEOTIDE SEQUENCE [LARGE SCALE GENOMIC DNA]</scope>
    <source>
        <strain evidence="3">cv. W05</strain>
        <tissue evidence="2">Hypocotyl of etiolated seedlings</tissue>
    </source>
</reference>
<dbReference type="EMBL" id="QZWG01000005">
    <property type="protein sequence ID" value="RZC13881.1"/>
    <property type="molecule type" value="Genomic_DNA"/>
</dbReference>
<keyword evidence="1" id="KW-1133">Transmembrane helix</keyword>
<evidence type="ECO:0000313" key="3">
    <source>
        <dbReference type="Proteomes" id="UP000289340"/>
    </source>
</evidence>
<proteinExistence type="predicted"/>
<protein>
    <submittedName>
        <fullName evidence="2">Uncharacterized protein</fullName>
    </submittedName>
</protein>